<keyword evidence="3" id="KW-0808">Transferase</keyword>
<dbReference type="EMBL" id="JNHM01000026">
    <property type="protein sequence ID" value="KDS54326.1"/>
    <property type="molecule type" value="Genomic_DNA"/>
</dbReference>
<feature type="domain" description="Glycosyl transferase family 1" evidence="1">
    <location>
        <begin position="199"/>
        <end position="336"/>
    </location>
</feature>
<dbReference type="Gene3D" id="3.40.50.2000">
    <property type="entry name" value="Glycogen Phosphorylase B"/>
    <property type="match status" value="2"/>
</dbReference>
<evidence type="ECO:0000313" key="4">
    <source>
        <dbReference type="Proteomes" id="UP000027661"/>
    </source>
</evidence>
<dbReference type="PATRIC" id="fig|1339352.3.peg.1869"/>
<dbReference type="PANTHER" id="PTHR45947">
    <property type="entry name" value="SULFOQUINOVOSYL TRANSFERASE SQD2"/>
    <property type="match status" value="1"/>
</dbReference>
<accession>A0A069SJ23</accession>
<dbReference type="AlphaFoldDB" id="A0A069SJ23"/>
<gene>
    <name evidence="3" type="ORF">M099_1929</name>
</gene>
<dbReference type="PANTHER" id="PTHR45947:SF3">
    <property type="entry name" value="SULFOQUINOVOSYL TRANSFERASE SQD2"/>
    <property type="match status" value="1"/>
</dbReference>
<dbReference type="Proteomes" id="UP000027661">
    <property type="component" value="Unassembled WGS sequence"/>
</dbReference>
<evidence type="ECO:0000313" key="3">
    <source>
        <dbReference type="EMBL" id="KDS54326.1"/>
    </source>
</evidence>
<sequence>MKIAFISTRGIPNNYGGFEQFAEYISVGLAKRGHEVTVYSPHFHPYKEKTYKGVRIKHIYSPETWMGSSLGSFFYDFASLRDALKRDNFDIIYEAGYTSIVPAYIWFDVKNIKYPIFTTNMDGLEYKRTKFNKWVRKFVFWEERMTVKHSHYLIADNMGIYDYYKEKYGKESKFLAYGADVHDDYNSEYLKEFNLIPDSYYLLVARLEPENNIVMAIEGYLASKENGCKPLVIIGKTNTPHGKELVAQYGREKSIRFMGGIYDFKKLNSIRKFSFAYFHGHSVGGTNPSLLEAMASDCFILANDNIFNRAVLKNNAEYYHTVADVRELLNDIDAVVARDKDNFINGNLKEIRTEYSWEHLVDEHEKYFKWLLAQKH</sequence>
<comment type="caution">
    <text evidence="3">The sequence shown here is derived from an EMBL/GenBank/DDBJ whole genome shotgun (WGS) entry which is preliminary data.</text>
</comment>
<feature type="domain" description="DUF1972" evidence="2">
    <location>
        <begin position="4"/>
        <end position="180"/>
    </location>
</feature>
<dbReference type="InterPro" id="IPR050194">
    <property type="entry name" value="Glycosyltransferase_grp1"/>
</dbReference>
<dbReference type="GO" id="GO:0016757">
    <property type="term" value="F:glycosyltransferase activity"/>
    <property type="evidence" value="ECO:0007669"/>
    <property type="project" value="InterPro"/>
</dbReference>
<organism evidence="3 4">
    <name type="scientific">Phocaeicola vulgatus str. 3975 RP4</name>
    <dbReference type="NCBI Taxonomy" id="1339352"/>
    <lineage>
        <taxon>Bacteria</taxon>
        <taxon>Pseudomonadati</taxon>
        <taxon>Bacteroidota</taxon>
        <taxon>Bacteroidia</taxon>
        <taxon>Bacteroidales</taxon>
        <taxon>Bacteroidaceae</taxon>
        <taxon>Phocaeicola</taxon>
    </lineage>
</organism>
<dbReference type="Pfam" id="PF00534">
    <property type="entry name" value="Glycos_transf_1"/>
    <property type="match status" value="1"/>
</dbReference>
<protein>
    <submittedName>
        <fullName evidence="3">Glycosyl transferases group 1 family protein</fullName>
    </submittedName>
</protein>
<dbReference type="RefSeq" id="WP_005851555.1">
    <property type="nucleotide sequence ID" value="NZ_JNHM01000026.1"/>
</dbReference>
<evidence type="ECO:0000259" key="2">
    <source>
        <dbReference type="Pfam" id="PF09314"/>
    </source>
</evidence>
<dbReference type="Pfam" id="PF09314">
    <property type="entry name" value="DUF1972"/>
    <property type="match status" value="1"/>
</dbReference>
<name>A0A069SJ23_PHOVU</name>
<dbReference type="InterPro" id="IPR001296">
    <property type="entry name" value="Glyco_trans_1"/>
</dbReference>
<proteinExistence type="predicted"/>
<evidence type="ECO:0000259" key="1">
    <source>
        <dbReference type="Pfam" id="PF00534"/>
    </source>
</evidence>
<reference evidence="3 4" key="1">
    <citation type="submission" date="2014-04" db="EMBL/GenBank/DDBJ databases">
        <authorList>
            <person name="Sears C."/>
            <person name="Carroll K."/>
            <person name="Sack B.R."/>
            <person name="Qadri F."/>
            <person name="Myers L.L."/>
            <person name="Chung G.-T."/>
            <person name="Escheverria P."/>
            <person name="Fraser C.M."/>
            <person name="Sadzewicz L."/>
            <person name="Shefchek K.A."/>
            <person name="Tallon L."/>
            <person name="Das S.P."/>
            <person name="Daugherty S."/>
            <person name="Mongodin E.F."/>
        </authorList>
    </citation>
    <scope>NUCLEOTIDE SEQUENCE [LARGE SCALE GENOMIC DNA]</scope>
    <source>
        <strain evidence="3 4">3975 RP4</strain>
    </source>
</reference>
<dbReference type="SUPFAM" id="SSF53756">
    <property type="entry name" value="UDP-Glycosyltransferase/glycogen phosphorylase"/>
    <property type="match status" value="1"/>
</dbReference>
<dbReference type="InterPro" id="IPR015393">
    <property type="entry name" value="DUF1972"/>
</dbReference>